<dbReference type="Pfam" id="PF11138">
    <property type="entry name" value="DUF2911"/>
    <property type="match status" value="1"/>
</dbReference>
<evidence type="ECO:0000313" key="3">
    <source>
        <dbReference type="Proteomes" id="UP000320643"/>
    </source>
</evidence>
<accession>A0A552V1I3</accession>
<dbReference type="EMBL" id="VJVZ01000006">
    <property type="protein sequence ID" value="TRW24336.1"/>
    <property type="molecule type" value="Genomic_DNA"/>
</dbReference>
<dbReference type="OrthoDB" id="187854at2"/>
<feature type="chain" id="PRO_5021918796" evidence="1">
    <location>
        <begin position="23"/>
        <end position="170"/>
    </location>
</feature>
<dbReference type="Proteomes" id="UP000320643">
    <property type="component" value="Unassembled WGS sequence"/>
</dbReference>
<dbReference type="AlphaFoldDB" id="A0A552V1I3"/>
<reference evidence="2 3" key="1">
    <citation type="submission" date="2019-07" db="EMBL/GenBank/DDBJ databases">
        <title>Flavobacterium sp. nov., isolated from glacier ice.</title>
        <authorList>
            <person name="Liu Q."/>
            <person name="Xin Y.-H."/>
        </authorList>
    </citation>
    <scope>NUCLEOTIDE SEQUENCE [LARGE SCALE GENOMIC DNA]</scope>
    <source>
        <strain evidence="2 3">ZT4R6</strain>
    </source>
</reference>
<evidence type="ECO:0000313" key="2">
    <source>
        <dbReference type="EMBL" id="TRW24336.1"/>
    </source>
</evidence>
<comment type="caution">
    <text evidence="2">The sequence shown here is derived from an EMBL/GenBank/DDBJ whole genome shotgun (WGS) entry which is preliminary data.</text>
</comment>
<sequence length="170" mass="18465">MKLASKIAILFMAVLTTSLATAQEKKPASPPATATGKIGGANISIKYNSPFVKGRTIWGELVPYGKVWRAGANDATTFTTDKAIKVEGKDLPAGTYAFFVQPEKDGTATVIFNKEAKQWGSYDYKDAQDALRVKVKTKKSAKMNESLVYTVNKGDVTLSWENLDIPVAIK</sequence>
<name>A0A552V1I3_9FLAO</name>
<gene>
    <name evidence="2" type="ORF">FMM05_10925</name>
</gene>
<dbReference type="RefSeq" id="WP_143373416.1">
    <property type="nucleotide sequence ID" value="NZ_VJVZ01000006.1"/>
</dbReference>
<organism evidence="2 3">
    <name type="scientific">Flavobacterium zepuense</name>
    <dbReference type="NCBI Taxonomy" id="2593302"/>
    <lineage>
        <taxon>Bacteria</taxon>
        <taxon>Pseudomonadati</taxon>
        <taxon>Bacteroidota</taxon>
        <taxon>Flavobacteriia</taxon>
        <taxon>Flavobacteriales</taxon>
        <taxon>Flavobacteriaceae</taxon>
        <taxon>Flavobacterium</taxon>
    </lineage>
</organism>
<keyword evidence="3" id="KW-1185">Reference proteome</keyword>
<evidence type="ECO:0000256" key="1">
    <source>
        <dbReference type="SAM" id="SignalP"/>
    </source>
</evidence>
<dbReference type="InterPro" id="IPR021314">
    <property type="entry name" value="DUF2911"/>
</dbReference>
<keyword evidence="1" id="KW-0732">Signal</keyword>
<protein>
    <submittedName>
        <fullName evidence="2">DUF2911 domain-containing protein</fullName>
    </submittedName>
</protein>
<proteinExistence type="predicted"/>
<feature type="signal peptide" evidence="1">
    <location>
        <begin position="1"/>
        <end position="22"/>
    </location>
</feature>